<dbReference type="PANTHER" id="PTHR34220">
    <property type="entry name" value="SENSOR HISTIDINE KINASE YPDA"/>
    <property type="match status" value="1"/>
</dbReference>
<feature type="transmembrane region" description="Helical" evidence="1">
    <location>
        <begin position="119"/>
        <end position="140"/>
    </location>
</feature>
<comment type="caution">
    <text evidence="3">The sequence shown here is derived from an EMBL/GenBank/DDBJ whole genome shotgun (WGS) entry which is preliminary data.</text>
</comment>
<evidence type="ECO:0000313" key="4">
    <source>
        <dbReference type="Proteomes" id="UP000291485"/>
    </source>
</evidence>
<keyword evidence="1" id="KW-1133">Transmembrane helix</keyword>
<dbReference type="Pfam" id="PF06580">
    <property type="entry name" value="His_kinase"/>
    <property type="match status" value="1"/>
</dbReference>
<keyword evidence="1" id="KW-0472">Membrane</keyword>
<name>A0A4R0PC08_9SPHI</name>
<accession>A0A4R0PC08</accession>
<feature type="transmembrane region" description="Helical" evidence="1">
    <location>
        <begin position="46"/>
        <end position="66"/>
    </location>
</feature>
<evidence type="ECO:0000259" key="2">
    <source>
        <dbReference type="Pfam" id="PF06580"/>
    </source>
</evidence>
<feature type="transmembrane region" description="Helical" evidence="1">
    <location>
        <begin position="15"/>
        <end position="34"/>
    </location>
</feature>
<protein>
    <recommendedName>
        <fullName evidence="2">Signal transduction histidine kinase internal region domain-containing protein</fullName>
    </recommendedName>
</protein>
<dbReference type="Proteomes" id="UP000291485">
    <property type="component" value="Unassembled WGS sequence"/>
</dbReference>
<dbReference type="GO" id="GO:0000155">
    <property type="term" value="F:phosphorelay sensor kinase activity"/>
    <property type="evidence" value="ECO:0007669"/>
    <property type="project" value="InterPro"/>
</dbReference>
<dbReference type="InterPro" id="IPR010559">
    <property type="entry name" value="Sig_transdc_His_kin_internal"/>
</dbReference>
<keyword evidence="4" id="KW-1185">Reference proteome</keyword>
<sequence length="372" mass="43265">MSPLNLKNFYQKYKLHIIVWSIFIIYEVFILGLIKDRFNQIGAYTIVYITNIFLFYSYAWVLKKILNVNEPKLKIIKIILLILAAIATYVACSSVLFVIFEKINFFFEPKGATATDFDFLLSCVYRSLAIIGYSTGYVYILKSFEDRKKVEALERQSLVTQIEKQALENDLVQSQNNYLRSQINPHFLFNTLNFIYNDARKKAPMAADAIMNLAEMMRYALKRPEASEMVPLSEEIEQIEHLINLHKLRTANGINLDLKITGDLFGLRFPPLILLTLVENIFKHGNVTHSTQAAEIKIAYEKNNLNITTVNMINDNKGKQTESHHVGIENINKRLANFYGEEYMFRYYKDPQNRYITEIDVEVINPMSKLNY</sequence>
<organism evidence="3 4">
    <name type="scientific">Pedobacter frigidisoli</name>
    <dbReference type="NCBI Taxonomy" id="2530455"/>
    <lineage>
        <taxon>Bacteria</taxon>
        <taxon>Pseudomonadati</taxon>
        <taxon>Bacteroidota</taxon>
        <taxon>Sphingobacteriia</taxon>
        <taxon>Sphingobacteriales</taxon>
        <taxon>Sphingobacteriaceae</taxon>
        <taxon>Pedobacter</taxon>
    </lineage>
</organism>
<reference evidence="3 4" key="1">
    <citation type="submission" date="2019-02" db="EMBL/GenBank/DDBJ databases">
        <title>Pedobacter sp. RP-3-11 sp. nov., isolated from Arctic soil.</title>
        <authorList>
            <person name="Dahal R.H."/>
        </authorList>
    </citation>
    <scope>NUCLEOTIDE SEQUENCE [LARGE SCALE GENOMIC DNA]</scope>
    <source>
        <strain evidence="3 4">RP-3-11</strain>
    </source>
</reference>
<dbReference type="InterPro" id="IPR050640">
    <property type="entry name" value="Bact_2-comp_sensor_kinase"/>
</dbReference>
<feature type="transmembrane region" description="Helical" evidence="1">
    <location>
        <begin position="78"/>
        <end position="99"/>
    </location>
</feature>
<dbReference type="GO" id="GO:0016020">
    <property type="term" value="C:membrane"/>
    <property type="evidence" value="ECO:0007669"/>
    <property type="project" value="InterPro"/>
</dbReference>
<dbReference type="OrthoDB" id="9792992at2"/>
<proteinExistence type="predicted"/>
<evidence type="ECO:0000256" key="1">
    <source>
        <dbReference type="SAM" id="Phobius"/>
    </source>
</evidence>
<evidence type="ECO:0000313" key="3">
    <source>
        <dbReference type="EMBL" id="TCD12503.1"/>
    </source>
</evidence>
<dbReference type="AlphaFoldDB" id="A0A4R0PC08"/>
<dbReference type="PANTHER" id="PTHR34220:SF7">
    <property type="entry name" value="SENSOR HISTIDINE KINASE YPDA"/>
    <property type="match status" value="1"/>
</dbReference>
<dbReference type="RefSeq" id="WP_131555943.1">
    <property type="nucleotide sequence ID" value="NZ_SJSN01000001.1"/>
</dbReference>
<keyword evidence="1" id="KW-0812">Transmembrane</keyword>
<dbReference type="EMBL" id="SJSN01000001">
    <property type="protein sequence ID" value="TCD12503.1"/>
    <property type="molecule type" value="Genomic_DNA"/>
</dbReference>
<feature type="domain" description="Signal transduction histidine kinase internal region" evidence="2">
    <location>
        <begin position="176"/>
        <end position="252"/>
    </location>
</feature>
<gene>
    <name evidence="3" type="ORF">EZ449_00180</name>
</gene>